<feature type="region of interest" description="Disordered" evidence="1">
    <location>
        <begin position="312"/>
        <end position="337"/>
    </location>
</feature>
<dbReference type="AlphaFoldDB" id="A0A8K1GB84"/>
<feature type="compositionally biased region" description="Basic and acidic residues" evidence="1">
    <location>
        <begin position="63"/>
        <end position="72"/>
    </location>
</feature>
<dbReference type="OrthoDB" id="9218738at2759"/>
<evidence type="ECO:0000313" key="3">
    <source>
        <dbReference type="Proteomes" id="UP000796761"/>
    </source>
</evidence>
<sequence length="457" mass="47223">MGSRLSQQLCCVPCERCREQEAANTEPGETKPILQSPRDTGTFLDTQPSSPALKVPSQGSKELGQERQRSAEALEENGEPCCAAEGWEPAWNPMDFFMAPADEEGEGEVEDSTLQQEKVGKAEEEMKPVPGVPVGAELVAEEEQPGPEGALCAGITLQEGNLSPTELPGEAEPGQGCETEPPTGILLGSDLVLCAMQVAGQPGGAQTSPQPAQRAELTCLVQAMSVLTLQSPNKVMARGVAELCSVSPVSWEPLCPQWGSLEPPNHLLELSKKGREGTVSPAQGLQGTVCLQDSLSLAQGTVSLAQGVQDNVSPAQDLQDSVSPAQGLSPAQDLQGTVSPAQGLQGTVCLQDSVSPAQGTVSLAQDLQDSVSPAQGTVSPAGLSKILQQPQDGALCGSRGCPPRAEAELQNGIVQAALELPEEPAGFVPVPEFPPVAPSLPEGFGGSGEVKAENAGV</sequence>
<reference evidence="2" key="1">
    <citation type="submission" date="2019-04" db="EMBL/GenBank/DDBJ databases">
        <title>Genome assembly of Zosterops borbonicus 15179.</title>
        <authorList>
            <person name="Leroy T."/>
            <person name="Anselmetti Y."/>
            <person name="Tilak M.-K."/>
            <person name="Nabholz B."/>
        </authorList>
    </citation>
    <scope>NUCLEOTIDE SEQUENCE</scope>
    <source>
        <strain evidence="2">HGM_15179</strain>
        <tissue evidence="2">Muscle</tissue>
    </source>
</reference>
<dbReference type="EMBL" id="SWJQ01000368">
    <property type="protein sequence ID" value="TRZ15464.1"/>
    <property type="molecule type" value="Genomic_DNA"/>
</dbReference>
<protein>
    <submittedName>
        <fullName evidence="2">Uncharacterized protein</fullName>
    </submittedName>
</protein>
<keyword evidence="3" id="KW-1185">Reference proteome</keyword>
<accession>A0A8K1GB84</accession>
<comment type="caution">
    <text evidence="2">The sequence shown here is derived from an EMBL/GenBank/DDBJ whole genome shotgun (WGS) entry which is preliminary data.</text>
</comment>
<dbReference type="Proteomes" id="UP000796761">
    <property type="component" value="Unassembled WGS sequence"/>
</dbReference>
<evidence type="ECO:0000313" key="2">
    <source>
        <dbReference type="EMBL" id="TRZ15464.1"/>
    </source>
</evidence>
<proteinExistence type="predicted"/>
<feature type="compositionally biased region" description="Polar residues" evidence="1">
    <location>
        <begin position="37"/>
        <end position="50"/>
    </location>
</feature>
<feature type="compositionally biased region" description="Polar residues" evidence="1">
    <location>
        <begin position="312"/>
        <end position="326"/>
    </location>
</feature>
<gene>
    <name evidence="2" type="ORF">HGM15179_011631</name>
</gene>
<name>A0A8K1GB84_9PASS</name>
<feature type="region of interest" description="Disordered" evidence="1">
    <location>
        <begin position="21"/>
        <end position="79"/>
    </location>
</feature>
<organism evidence="2 3">
    <name type="scientific">Zosterops borbonicus</name>
    <dbReference type="NCBI Taxonomy" id="364589"/>
    <lineage>
        <taxon>Eukaryota</taxon>
        <taxon>Metazoa</taxon>
        <taxon>Chordata</taxon>
        <taxon>Craniata</taxon>
        <taxon>Vertebrata</taxon>
        <taxon>Euteleostomi</taxon>
        <taxon>Archelosauria</taxon>
        <taxon>Archosauria</taxon>
        <taxon>Dinosauria</taxon>
        <taxon>Saurischia</taxon>
        <taxon>Theropoda</taxon>
        <taxon>Coelurosauria</taxon>
        <taxon>Aves</taxon>
        <taxon>Neognathae</taxon>
        <taxon>Neoaves</taxon>
        <taxon>Telluraves</taxon>
        <taxon>Australaves</taxon>
        <taxon>Passeriformes</taxon>
        <taxon>Sylvioidea</taxon>
        <taxon>Zosteropidae</taxon>
        <taxon>Zosterops</taxon>
    </lineage>
</organism>
<evidence type="ECO:0000256" key="1">
    <source>
        <dbReference type="SAM" id="MobiDB-lite"/>
    </source>
</evidence>